<sequence length="32" mass="3851">MSAVNIASKLKSFDTKEYRRHISWRIRDNTVQ</sequence>
<comment type="caution">
    <text evidence="1">The sequence shown here is derived from an EMBL/GenBank/DDBJ whole genome shotgun (WGS) entry which is preliminary data.</text>
</comment>
<dbReference type="Proteomes" id="UP000028582">
    <property type="component" value="Unassembled WGS sequence"/>
</dbReference>
<gene>
    <name evidence="1" type="ORF">F444_14990</name>
</gene>
<evidence type="ECO:0000313" key="1">
    <source>
        <dbReference type="EMBL" id="ETO68156.1"/>
    </source>
</evidence>
<protein>
    <submittedName>
        <fullName evidence="1">Uncharacterized protein</fullName>
    </submittedName>
</protein>
<dbReference type="EMBL" id="ANJA01002758">
    <property type="protein sequence ID" value="ETO68156.1"/>
    <property type="molecule type" value="Genomic_DNA"/>
</dbReference>
<dbReference type="AlphaFoldDB" id="A0A080ZNE5"/>
<accession>A0A080ZNE5</accession>
<name>A0A080ZNE5_PHYNI</name>
<reference evidence="1 2" key="1">
    <citation type="submission" date="2013-11" db="EMBL/GenBank/DDBJ databases">
        <title>The Genome Sequence of Phytophthora parasitica P1976.</title>
        <authorList>
            <consortium name="The Broad Institute Genomics Platform"/>
            <person name="Russ C."/>
            <person name="Tyler B."/>
            <person name="Panabieres F."/>
            <person name="Shan W."/>
            <person name="Tripathy S."/>
            <person name="Grunwald N."/>
            <person name="Machado M."/>
            <person name="Johnson C.S."/>
            <person name="Walker B."/>
            <person name="Young S."/>
            <person name="Zeng Q."/>
            <person name="Gargeya S."/>
            <person name="Fitzgerald M."/>
            <person name="Haas B."/>
            <person name="Abouelleil A."/>
            <person name="Allen A.W."/>
            <person name="Alvarado L."/>
            <person name="Arachchi H.M."/>
            <person name="Berlin A.M."/>
            <person name="Chapman S.B."/>
            <person name="Gainer-Dewar J."/>
            <person name="Goldberg J."/>
            <person name="Griggs A."/>
            <person name="Gujja S."/>
            <person name="Hansen M."/>
            <person name="Howarth C."/>
            <person name="Imamovic A."/>
            <person name="Ireland A."/>
            <person name="Larimer J."/>
            <person name="McCowan C."/>
            <person name="Murphy C."/>
            <person name="Pearson M."/>
            <person name="Poon T.W."/>
            <person name="Priest M."/>
            <person name="Roberts A."/>
            <person name="Saif S."/>
            <person name="Shea T."/>
            <person name="Sisk P."/>
            <person name="Sykes S."/>
            <person name="Wortman J."/>
            <person name="Nusbaum C."/>
            <person name="Birren B."/>
        </authorList>
    </citation>
    <scope>NUCLEOTIDE SEQUENCE [LARGE SCALE GENOMIC DNA]</scope>
    <source>
        <strain evidence="1 2">P1976</strain>
    </source>
</reference>
<organism evidence="1 2">
    <name type="scientific">Phytophthora nicotianae P1976</name>
    <dbReference type="NCBI Taxonomy" id="1317066"/>
    <lineage>
        <taxon>Eukaryota</taxon>
        <taxon>Sar</taxon>
        <taxon>Stramenopiles</taxon>
        <taxon>Oomycota</taxon>
        <taxon>Peronosporomycetes</taxon>
        <taxon>Peronosporales</taxon>
        <taxon>Peronosporaceae</taxon>
        <taxon>Phytophthora</taxon>
    </lineage>
</organism>
<evidence type="ECO:0000313" key="2">
    <source>
        <dbReference type="Proteomes" id="UP000028582"/>
    </source>
</evidence>
<proteinExistence type="predicted"/>